<accession>A0ABQ0LQX9</accession>
<protein>
    <submittedName>
        <fullName evidence="1">Uncharacterized protein</fullName>
    </submittedName>
</protein>
<keyword evidence="2" id="KW-1185">Reference proteome</keyword>
<evidence type="ECO:0000313" key="1">
    <source>
        <dbReference type="EMBL" id="GAT53498.1"/>
    </source>
</evidence>
<sequence>MTSPSSSTPSLLSDTTTVSSRTLLAQYDTIPAAKDFSDALASLQSTYGFGGAVPTPIPNDVPHLIPTPSRAPTKVRDVAFDTQSSKDYERAFGDLQSSYGFCGPIGPHRTPKRTRAARKSASGLPLVQPTSKNYRVVLAKLQRPRSGSARRRRPDVPFYPRSSFIRPSHRHSLRLYLYLLPPDHIPNGQ</sequence>
<dbReference type="Proteomes" id="UP000815677">
    <property type="component" value="Unassembled WGS sequence"/>
</dbReference>
<gene>
    <name evidence="1" type="ORF">MCHLO_10444</name>
</gene>
<proteinExistence type="predicted"/>
<evidence type="ECO:0000313" key="2">
    <source>
        <dbReference type="Proteomes" id="UP000815677"/>
    </source>
</evidence>
<reference evidence="1" key="1">
    <citation type="submission" date="2014-09" db="EMBL/GenBank/DDBJ databases">
        <title>Genome sequence of the luminous mushroom Mycena chlorophos for searching fungal bioluminescence genes.</title>
        <authorList>
            <person name="Tanaka Y."/>
            <person name="Kasuga D."/>
            <person name="Oba Y."/>
            <person name="Hase S."/>
            <person name="Sato K."/>
            <person name="Oba Y."/>
            <person name="Sakakibara Y."/>
        </authorList>
    </citation>
    <scope>NUCLEOTIDE SEQUENCE</scope>
</reference>
<dbReference type="EMBL" id="DF848354">
    <property type="protein sequence ID" value="GAT53498.1"/>
    <property type="molecule type" value="Genomic_DNA"/>
</dbReference>
<name>A0ABQ0LQX9_MYCCL</name>
<organism evidence="1 2">
    <name type="scientific">Mycena chlorophos</name>
    <name type="common">Agaric fungus</name>
    <name type="synonym">Agaricus chlorophos</name>
    <dbReference type="NCBI Taxonomy" id="658473"/>
    <lineage>
        <taxon>Eukaryota</taxon>
        <taxon>Fungi</taxon>
        <taxon>Dikarya</taxon>
        <taxon>Basidiomycota</taxon>
        <taxon>Agaricomycotina</taxon>
        <taxon>Agaricomycetes</taxon>
        <taxon>Agaricomycetidae</taxon>
        <taxon>Agaricales</taxon>
        <taxon>Marasmiineae</taxon>
        <taxon>Mycenaceae</taxon>
        <taxon>Mycena</taxon>
    </lineage>
</organism>